<name>A0A2T4BV59_TRILO</name>
<evidence type="ECO:0000313" key="2">
    <source>
        <dbReference type="EMBL" id="PTB73211.1"/>
    </source>
</evidence>
<reference evidence="2 3" key="1">
    <citation type="submission" date="2016-07" db="EMBL/GenBank/DDBJ databases">
        <title>Multiple horizontal gene transfer events from other fungi enriched the ability of initially mycotrophic Trichoderma (Ascomycota) to feed on dead plant biomass.</title>
        <authorList>
            <consortium name="DOE Joint Genome Institute"/>
            <person name="Aerts A."/>
            <person name="Atanasova L."/>
            <person name="Chenthamara K."/>
            <person name="Zhang J."/>
            <person name="Grujic M."/>
            <person name="Henrissat B."/>
            <person name="Kuo A."/>
            <person name="Salamov A."/>
            <person name="Lipzen A."/>
            <person name="Labutti K."/>
            <person name="Barry K."/>
            <person name="Miao Y."/>
            <person name="Rahimi M.J."/>
            <person name="Shen Q."/>
            <person name="Grigoriev I.V."/>
            <person name="Kubicek C.P."/>
            <person name="Druzhinina I.S."/>
        </authorList>
    </citation>
    <scope>NUCLEOTIDE SEQUENCE [LARGE SCALE GENOMIC DNA]</scope>
    <source>
        <strain evidence="2 3">ATCC 18648</strain>
    </source>
</reference>
<protein>
    <submittedName>
        <fullName evidence="2">Uncharacterized protein</fullName>
    </submittedName>
</protein>
<dbReference type="EMBL" id="KZ679139">
    <property type="protein sequence ID" value="PTB73211.1"/>
    <property type="molecule type" value="Genomic_DNA"/>
</dbReference>
<feature type="region of interest" description="Disordered" evidence="1">
    <location>
        <begin position="1"/>
        <end position="78"/>
    </location>
</feature>
<proteinExistence type="predicted"/>
<feature type="compositionally biased region" description="Basic and acidic residues" evidence="1">
    <location>
        <begin position="1"/>
        <end position="10"/>
    </location>
</feature>
<dbReference type="AlphaFoldDB" id="A0A2T4BV59"/>
<feature type="compositionally biased region" description="Basic and acidic residues" evidence="1">
    <location>
        <begin position="48"/>
        <end position="61"/>
    </location>
</feature>
<organism evidence="2 3">
    <name type="scientific">Trichoderma longibrachiatum ATCC 18648</name>
    <dbReference type="NCBI Taxonomy" id="983965"/>
    <lineage>
        <taxon>Eukaryota</taxon>
        <taxon>Fungi</taxon>
        <taxon>Dikarya</taxon>
        <taxon>Ascomycota</taxon>
        <taxon>Pezizomycotina</taxon>
        <taxon>Sordariomycetes</taxon>
        <taxon>Hypocreomycetidae</taxon>
        <taxon>Hypocreales</taxon>
        <taxon>Hypocreaceae</taxon>
        <taxon>Trichoderma</taxon>
    </lineage>
</organism>
<accession>A0A2T4BV59</accession>
<keyword evidence="3" id="KW-1185">Reference proteome</keyword>
<evidence type="ECO:0000313" key="3">
    <source>
        <dbReference type="Proteomes" id="UP000240760"/>
    </source>
</evidence>
<gene>
    <name evidence="2" type="ORF">M440DRAFT_1404937</name>
</gene>
<evidence type="ECO:0000256" key="1">
    <source>
        <dbReference type="SAM" id="MobiDB-lite"/>
    </source>
</evidence>
<feature type="compositionally biased region" description="Polar residues" evidence="1">
    <location>
        <begin position="17"/>
        <end position="33"/>
    </location>
</feature>
<sequence length="218" mass="24485">MRHLRDRPTTEPEASSLLPSDTSYKPQISSRWTKLQPPMFKSPKKRRSSIEEKKSHAEPAIRRKKKHTSPKRPISPFQGYVGSAPASVRTSPACIVNTCNFASEQKKQNQSTVWFSGAWRERERGAQTHAPLSPIPILAGDTLDRYLVGGPKYLAGREREQGGSGLAEKSLRQIERAEEREAMCWHPSVLLLPACPVFEGCKGRGEGPVQRFSTIDHW</sequence>
<dbReference type="Proteomes" id="UP000240760">
    <property type="component" value="Unassembled WGS sequence"/>
</dbReference>